<feature type="transmembrane region" description="Helical" evidence="2">
    <location>
        <begin position="610"/>
        <end position="634"/>
    </location>
</feature>
<keyword evidence="4" id="KW-1185">Reference proteome</keyword>
<dbReference type="OrthoDB" id="5968325at2759"/>
<name>A0A9X0D3C3_9CNID</name>
<comment type="caution">
    <text evidence="3">The sequence shown here is derived from an EMBL/GenBank/DDBJ whole genome shotgun (WGS) entry which is preliminary data.</text>
</comment>
<keyword evidence="2" id="KW-0812">Transmembrane</keyword>
<feature type="transmembrane region" description="Helical" evidence="2">
    <location>
        <begin position="459"/>
        <end position="481"/>
    </location>
</feature>
<evidence type="ECO:0000313" key="3">
    <source>
        <dbReference type="EMBL" id="KAJ7385350.1"/>
    </source>
</evidence>
<gene>
    <name evidence="3" type="ORF">OS493_016427</name>
</gene>
<evidence type="ECO:0000256" key="1">
    <source>
        <dbReference type="SAM" id="MobiDB-lite"/>
    </source>
</evidence>
<evidence type="ECO:0000256" key="2">
    <source>
        <dbReference type="SAM" id="Phobius"/>
    </source>
</evidence>
<proteinExistence type="predicted"/>
<dbReference type="AlphaFoldDB" id="A0A9X0D3C3"/>
<organism evidence="3 4">
    <name type="scientific">Desmophyllum pertusum</name>
    <dbReference type="NCBI Taxonomy" id="174260"/>
    <lineage>
        <taxon>Eukaryota</taxon>
        <taxon>Metazoa</taxon>
        <taxon>Cnidaria</taxon>
        <taxon>Anthozoa</taxon>
        <taxon>Hexacorallia</taxon>
        <taxon>Scleractinia</taxon>
        <taxon>Caryophylliina</taxon>
        <taxon>Caryophylliidae</taxon>
        <taxon>Desmophyllum</taxon>
    </lineage>
</organism>
<accession>A0A9X0D3C3</accession>
<keyword evidence="2" id="KW-0472">Membrane</keyword>
<protein>
    <submittedName>
        <fullName evidence="3">Uncharacterized protein</fullName>
    </submittedName>
</protein>
<feature type="transmembrane region" description="Helical" evidence="2">
    <location>
        <begin position="372"/>
        <end position="389"/>
    </location>
</feature>
<keyword evidence="2" id="KW-1133">Transmembrane helix</keyword>
<sequence length="709" mass="81408">MALRMDQHREGEAKHLLDSSEDIERSCDYFMGLQLQWLRFNMTCLIQENHLKMFHKLSKKIVRKVTEKVQKLKSQINERIDEFRAATKRKLKGTKENLKNYGKRVFDNGWFVLPRGAYEIKEVTSRKKREISQNKNYLRKQFHHDNDTEMGFTWKSQNGLPTRRKRSIADSSLIGFLDFVGAVDQDKLVEAENNIISKLQYVKNGFADFSEVLKTGKSPEHPLSTILMCPLRFMIKSAKKQVKRGIRKLEESTEWAKANAACFVGNISDFFASHDSTSDPDFNDNKTESEFFSERIVYEDVDGLDGISNVSKANRSSLIESARGGSYYNIEKGDIMEEMVDEQREEKLEREGKIKNVTSVYDAEVFIVTKKAVLGVIVVIDILLLIYRGSKTYQIAFKLIQGFEETVKHDEDEFEEKPPTIKQRAARLVRRILDFLAEKFSKFITFCKTLHKRIMRTNMLPMCIIIAASAAGLYLVIAVVYNVMNVTVIEELGGYDMIAFALIPTTASPTSPSMIRLILSTTTPCNSTRNREQQERMERLNRQLCSLENDTNKCFGEQASLLDFNLQSCIIPTLEGIHYEDYDGEAYRQRLKRESKRFVDAIRNIILETIFFILAVVLSVVVNSVLSFVVFLFLKSRGMVRVKQVHVYTSLPPEVLEQFHLKSPESDDEQDGGNTPDKDKELKKVKIPKVFLTESTESVNTNRDSSSIA</sequence>
<feature type="region of interest" description="Disordered" evidence="1">
    <location>
        <begin position="662"/>
        <end position="686"/>
    </location>
</feature>
<dbReference type="Proteomes" id="UP001163046">
    <property type="component" value="Unassembled WGS sequence"/>
</dbReference>
<reference evidence="3" key="1">
    <citation type="submission" date="2023-01" db="EMBL/GenBank/DDBJ databases">
        <title>Genome assembly of the deep-sea coral Lophelia pertusa.</title>
        <authorList>
            <person name="Herrera S."/>
            <person name="Cordes E."/>
        </authorList>
    </citation>
    <scope>NUCLEOTIDE SEQUENCE</scope>
    <source>
        <strain evidence="3">USNM1676648</strain>
        <tissue evidence="3">Polyp</tissue>
    </source>
</reference>
<evidence type="ECO:0000313" key="4">
    <source>
        <dbReference type="Proteomes" id="UP001163046"/>
    </source>
</evidence>
<dbReference type="EMBL" id="MU825881">
    <property type="protein sequence ID" value="KAJ7385350.1"/>
    <property type="molecule type" value="Genomic_DNA"/>
</dbReference>